<reference evidence="4 5" key="1">
    <citation type="submission" date="2020-09" db="EMBL/GenBank/DDBJ databases">
        <title>The genome sequence of type strain Labrenzia polysiphoniae KACC 19711.</title>
        <authorList>
            <person name="Liu Y."/>
        </authorList>
    </citation>
    <scope>NUCLEOTIDE SEQUENCE [LARGE SCALE GENOMIC DNA]</scope>
    <source>
        <strain evidence="4 5">KACC 19711</strain>
    </source>
</reference>
<organism evidence="4 5">
    <name type="scientific">Roseibium polysiphoniae</name>
    <dbReference type="NCBI Taxonomy" id="2571221"/>
    <lineage>
        <taxon>Bacteria</taxon>
        <taxon>Pseudomonadati</taxon>
        <taxon>Pseudomonadota</taxon>
        <taxon>Alphaproteobacteria</taxon>
        <taxon>Hyphomicrobiales</taxon>
        <taxon>Stappiaceae</taxon>
        <taxon>Roseibium</taxon>
    </lineage>
</organism>
<dbReference type="EMBL" id="JACYXJ010000001">
    <property type="protein sequence ID" value="MBD8875128.1"/>
    <property type="molecule type" value="Genomic_DNA"/>
</dbReference>
<feature type="coiled-coil region" evidence="1">
    <location>
        <begin position="322"/>
        <end position="402"/>
    </location>
</feature>
<keyword evidence="1" id="KW-0175">Coiled coil</keyword>
<feature type="transmembrane region" description="Helical" evidence="3">
    <location>
        <begin position="436"/>
        <end position="457"/>
    </location>
</feature>
<keyword evidence="5" id="KW-1185">Reference proteome</keyword>
<dbReference type="RefSeq" id="WP_192106945.1">
    <property type="nucleotide sequence ID" value="NZ_JACYXJ010000001.1"/>
</dbReference>
<dbReference type="Proteomes" id="UP000615687">
    <property type="component" value="Unassembled WGS sequence"/>
</dbReference>
<feature type="transmembrane region" description="Helical" evidence="3">
    <location>
        <begin position="30"/>
        <end position="49"/>
    </location>
</feature>
<evidence type="ECO:0000256" key="2">
    <source>
        <dbReference type="SAM" id="MobiDB-lite"/>
    </source>
</evidence>
<comment type="caution">
    <text evidence="4">The sequence shown here is derived from an EMBL/GenBank/DDBJ whole genome shotgun (WGS) entry which is preliminary data.</text>
</comment>
<dbReference type="InterPro" id="IPR050445">
    <property type="entry name" value="Bact_polysacc_biosynth/exp"/>
</dbReference>
<dbReference type="SUPFAM" id="SSF52540">
    <property type="entry name" value="P-loop containing nucleoside triphosphate hydrolases"/>
    <property type="match status" value="1"/>
</dbReference>
<keyword evidence="3" id="KW-0472">Membrane</keyword>
<dbReference type="PANTHER" id="PTHR32309:SF13">
    <property type="entry name" value="FERRIC ENTEROBACTIN TRANSPORT PROTEIN FEPE"/>
    <property type="match status" value="1"/>
</dbReference>
<feature type="region of interest" description="Disordered" evidence="2">
    <location>
        <begin position="569"/>
        <end position="589"/>
    </location>
</feature>
<keyword evidence="3" id="KW-0812">Transmembrane</keyword>
<evidence type="ECO:0000256" key="1">
    <source>
        <dbReference type="SAM" id="Coils"/>
    </source>
</evidence>
<sequence>MSSTRNAVQDDDMALDLAGLLRAIGGALRWLLPLVFIVAASVFLVLQFVPSKYRGEARVLIESKDSDYPGTTRGVEEERAVLDNEGVASQVQLLKSADLARRVAKRLGLASIAEFEADSGAGIVSDALVMLGISRDPARISPEERVLKVFYENLEIYRLEGSRVIAVDFSAQDPELAAAVANTILDEYIALQSSAKRKTTEFATTSLEPQIESLKAEVQAARKAVEDFRAHADLLMGTDNLTLNQQQLAEISSSYSQAQADKAESQAKADLIRELLKSGGSLETASEVLDSLLIQRLRERQVAIQSNIAELSITLLPNHPQLKALQSQLADYNRLIREEARKVLVGLENDAKVANQQAEALKGRLGELKVAAAQTNSDQVRLAELEREANAKARQLDQLIGSFRDADTRLRAQALPADARIISRAAVPIEPYAPKVIAITIIAALATFVIGCTFVIMREFLSGNVLYPVAYDSASLRQPQEPTPPGGGHYGNWPSSAAAQGVAMSASFSYGDEKQAAARYVQEMAADARHVEAEPEPAPQPAVAAEPEEKAIRETSRKTLLERAVDLAKPAARAREDKRDIQPDRADQQYDRASKIDAALAVAPEDGPAPLAVEGVIVVLSVDDPAVSHNRAFEMARGAAEEGAGVLLLEVFPEIGTPEAAEGFSDLVAGDVVFSKVVYRDAGSPAHIIEAGTQQIDDQMANGERFQMAVDAIADTYDAVVIDLGAIDGSLASANLLRRADRVLLMSGDASYDHELKSAARLLARNTGAAVEVIAQGNQKRRGSGRAA</sequence>
<gene>
    <name evidence="4" type="ORF">IG617_02400</name>
</gene>
<dbReference type="PANTHER" id="PTHR32309">
    <property type="entry name" value="TYROSINE-PROTEIN KINASE"/>
    <property type="match status" value="1"/>
</dbReference>
<accession>A0ABR9C6C9</accession>
<evidence type="ECO:0000256" key="3">
    <source>
        <dbReference type="SAM" id="Phobius"/>
    </source>
</evidence>
<keyword evidence="3" id="KW-1133">Transmembrane helix</keyword>
<dbReference type="InterPro" id="IPR027417">
    <property type="entry name" value="P-loop_NTPase"/>
</dbReference>
<protein>
    <submittedName>
        <fullName evidence="4">Succinoglycan transporter</fullName>
    </submittedName>
</protein>
<evidence type="ECO:0000313" key="5">
    <source>
        <dbReference type="Proteomes" id="UP000615687"/>
    </source>
</evidence>
<evidence type="ECO:0000313" key="4">
    <source>
        <dbReference type="EMBL" id="MBD8875128.1"/>
    </source>
</evidence>
<proteinExistence type="predicted"/>
<name>A0ABR9C6C9_9HYPH</name>
<feature type="compositionally biased region" description="Basic and acidic residues" evidence="2">
    <location>
        <begin position="573"/>
        <end position="589"/>
    </location>
</feature>
<dbReference type="Gene3D" id="3.40.50.300">
    <property type="entry name" value="P-loop containing nucleotide triphosphate hydrolases"/>
    <property type="match status" value="1"/>
</dbReference>